<keyword evidence="4" id="KW-0808">Transferase</keyword>
<dbReference type="Gene3D" id="3.30.750.70">
    <property type="entry name" value="4-hydroxybutyrate coenzyme like domains"/>
    <property type="match status" value="1"/>
</dbReference>
<comment type="caution">
    <text evidence="4">The sequence shown here is derived from an EMBL/GenBank/DDBJ whole genome shotgun (WGS) entry which is preliminary data.</text>
</comment>
<dbReference type="Proteomes" id="UP000820977">
    <property type="component" value="Unassembled WGS sequence"/>
</dbReference>
<evidence type="ECO:0000256" key="1">
    <source>
        <dbReference type="ARBA" id="ARBA00009632"/>
    </source>
</evidence>
<evidence type="ECO:0000259" key="3">
    <source>
        <dbReference type="Pfam" id="PF13336"/>
    </source>
</evidence>
<dbReference type="NCBIfam" id="TIGR03458">
    <property type="entry name" value="YgfH_subfam"/>
    <property type="match status" value="1"/>
</dbReference>
<accession>A0ABX2AZ01</accession>
<dbReference type="InterPro" id="IPR017821">
    <property type="entry name" value="Succinate_CoA_transferase"/>
</dbReference>
<dbReference type="EMBL" id="JABKKJ010000003">
    <property type="protein sequence ID" value="NPE24474.1"/>
    <property type="molecule type" value="Genomic_DNA"/>
</dbReference>
<gene>
    <name evidence="4" type="ORF">HPS54_02880</name>
</gene>
<proteinExistence type="inferred from homology"/>
<keyword evidence="5" id="KW-1185">Reference proteome</keyword>
<evidence type="ECO:0000313" key="4">
    <source>
        <dbReference type="EMBL" id="NPE24474.1"/>
    </source>
</evidence>
<dbReference type="InterPro" id="IPR003702">
    <property type="entry name" value="ActCoA_hydro_N"/>
</dbReference>
<dbReference type="GO" id="GO:0016740">
    <property type="term" value="F:transferase activity"/>
    <property type="evidence" value="ECO:0007669"/>
    <property type="project" value="UniProtKB-KW"/>
</dbReference>
<evidence type="ECO:0000313" key="5">
    <source>
        <dbReference type="Proteomes" id="UP000820977"/>
    </source>
</evidence>
<dbReference type="Pfam" id="PF13336">
    <property type="entry name" value="AcetylCoA_hyd_C"/>
    <property type="match status" value="1"/>
</dbReference>
<dbReference type="Gene3D" id="3.40.1080.10">
    <property type="entry name" value="Glutaconate Coenzyme A-transferase"/>
    <property type="match status" value="1"/>
</dbReference>
<evidence type="ECO:0000259" key="2">
    <source>
        <dbReference type="Pfam" id="PF02550"/>
    </source>
</evidence>
<dbReference type="RefSeq" id="WP_172343973.1">
    <property type="nucleotide sequence ID" value="NZ_CASTNK010000024.1"/>
</dbReference>
<reference evidence="4 5" key="1">
    <citation type="submission" date="2020-05" db="EMBL/GenBank/DDBJ databases">
        <title>Distinct polysaccharide utilization as determinants for interspecies competition between intestinal Prevotella spp.</title>
        <authorList>
            <person name="Galvez E.J.C."/>
            <person name="Iljazovic A."/>
            <person name="Strowig T."/>
        </authorList>
    </citation>
    <scope>NUCLEOTIDE SEQUENCE [LARGE SCALE GENOMIC DNA]</scope>
    <source>
        <strain evidence="4 5">PCHR</strain>
    </source>
</reference>
<dbReference type="Pfam" id="PF02550">
    <property type="entry name" value="AcetylCoA_hydro"/>
    <property type="match status" value="1"/>
</dbReference>
<sequence length="502" mass="54970">MAYTRMTAAEAAALIKNGENLGLSGFTPAGTAKAVTKELAKIAVAEHEAGREFKVGIFTGASTGQSTDGDLANAQAIKYRAPYTTNPDFRKHVNMGEIAYNDLHLSHMAQELRYGFMGEVDWAILEVCDIEEGADTCKAYLTAAGGISPTVARLAKHVILELNSFHSPAAKFIHDVYEPLDPPYRMPIPITKVNDRIGKPYVEIDAKKIVGVVECNIPDEARAFKDSDPITDQIGHNVAEFLVADMHRGIIPSSFLPLQSGVGSTANAILGALGHDKNVPDFNVYTEVLQDSVVGMMLEGRVKDASSCSLTVSNECLKQIYDNMDYFKDHLTLRQSEISNSPEVIRRLGVIAINTAIEVDIYGNANSTHISGTKMMNGIGGSGDFERNAYISIFTCPSVAKGGMISSIVPMVSHHDHSEHDVNIIATEQGVADLRGKSPEERAREIIEKCAHPDYKQLLWDYLKITKSGHTRHYLPAAFAMHDTLMRKGDMHLTDFAEYIKE</sequence>
<dbReference type="Gene3D" id="3.40.1080.20">
    <property type="entry name" value="Acetyl-CoA hydrolase/transferase C-terminal domain"/>
    <property type="match status" value="1"/>
</dbReference>
<comment type="similarity">
    <text evidence="1">Belongs to the acetyl-CoA hydrolase/transferase family.</text>
</comment>
<protein>
    <submittedName>
        <fullName evidence="4">Succinate CoA transferase</fullName>
    </submittedName>
</protein>
<feature type="domain" description="Acetyl-CoA hydrolase/transferase N-terminal" evidence="2">
    <location>
        <begin position="3"/>
        <end position="214"/>
    </location>
</feature>
<dbReference type="InterPro" id="IPR046433">
    <property type="entry name" value="ActCoA_hydro"/>
</dbReference>
<dbReference type="InterPro" id="IPR037171">
    <property type="entry name" value="NagB/RpiA_transferase-like"/>
</dbReference>
<dbReference type="SUPFAM" id="SSF100950">
    <property type="entry name" value="NagB/RpiA/CoA transferase-like"/>
    <property type="match status" value="2"/>
</dbReference>
<feature type="domain" description="Acetyl-CoA hydrolase/transferase C-terminal" evidence="3">
    <location>
        <begin position="318"/>
        <end position="461"/>
    </location>
</feature>
<dbReference type="InterPro" id="IPR026888">
    <property type="entry name" value="AcetylCoA_hyd_C"/>
</dbReference>
<name>A0ABX2AZ01_9BACT</name>
<dbReference type="InterPro" id="IPR038460">
    <property type="entry name" value="AcetylCoA_hyd_C_sf"/>
</dbReference>
<dbReference type="PANTHER" id="PTHR43609">
    <property type="entry name" value="ACETYL-COA HYDROLASE"/>
    <property type="match status" value="1"/>
</dbReference>
<organism evidence="4 5">
    <name type="scientific">Xylanibacter caecicola</name>
    <dbReference type="NCBI Taxonomy" id="2736294"/>
    <lineage>
        <taxon>Bacteria</taxon>
        <taxon>Pseudomonadati</taxon>
        <taxon>Bacteroidota</taxon>
        <taxon>Bacteroidia</taxon>
        <taxon>Bacteroidales</taxon>
        <taxon>Prevotellaceae</taxon>
        <taxon>Xylanibacter</taxon>
    </lineage>
</organism>
<dbReference type="PANTHER" id="PTHR43609:SF1">
    <property type="entry name" value="ACETYL-COA HYDROLASE"/>
    <property type="match status" value="1"/>
</dbReference>